<gene>
    <name evidence="1" type="ORF">GOP47_0019026</name>
</gene>
<evidence type="ECO:0000313" key="2">
    <source>
        <dbReference type="Proteomes" id="UP000886520"/>
    </source>
</evidence>
<sequence length="65" mass="7104">MVYGFRELSGLPSAFMFMSIDMLELVVDRISTSSRIGSRCAGKFEILSSEDFPLFVLGTLAPPVA</sequence>
<evidence type="ECO:0000313" key="1">
    <source>
        <dbReference type="EMBL" id="KAI5066402.1"/>
    </source>
</evidence>
<protein>
    <submittedName>
        <fullName evidence="1">Uncharacterized protein</fullName>
    </submittedName>
</protein>
<dbReference type="EMBL" id="JABFUD020000018">
    <property type="protein sequence ID" value="KAI5066402.1"/>
    <property type="molecule type" value="Genomic_DNA"/>
</dbReference>
<reference evidence="1" key="1">
    <citation type="submission" date="2021-01" db="EMBL/GenBank/DDBJ databases">
        <title>Adiantum capillus-veneris genome.</title>
        <authorList>
            <person name="Fang Y."/>
            <person name="Liao Q."/>
        </authorList>
    </citation>
    <scope>NUCLEOTIDE SEQUENCE</scope>
    <source>
        <strain evidence="1">H3</strain>
        <tissue evidence="1">Leaf</tissue>
    </source>
</reference>
<comment type="caution">
    <text evidence="1">The sequence shown here is derived from an EMBL/GenBank/DDBJ whole genome shotgun (WGS) entry which is preliminary data.</text>
</comment>
<accession>A0A9D4UEW8</accession>
<keyword evidence="2" id="KW-1185">Reference proteome</keyword>
<dbReference type="Proteomes" id="UP000886520">
    <property type="component" value="Chromosome 18"/>
</dbReference>
<organism evidence="1 2">
    <name type="scientific">Adiantum capillus-veneris</name>
    <name type="common">Maidenhair fern</name>
    <dbReference type="NCBI Taxonomy" id="13818"/>
    <lineage>
        <taxon>Eukaryota</taxon>
        <taxon>Viridiplantae</taxon>
        <taxon>Streptophyta</taxon>
        <taxon>Embryophyta</taxon>
        <taxon>Tracheophyta</taxon>
        <taxon>Polypodiopsida</taxon>
        <taxon>Polypodiidae</taxon>
        <taxon>Polypodiales</taxon>
        <taxon>Pteridineae</taxon>
        <taxon>Pteridaceae</taxon>
        <taxon>Vittarioideae</taxon>
        <taxon>Adiantum</taxon>
    </lineage>
</organism>
<proteinExistence type="predicted"/>
<dbReference type="AlphaFoldDB" id="A0A9D4UEW8"/>
<name>A0A9D4UEW8_ADICA</name>